<sequence>MDAPEYLDLDEIDFSDDLAVTYRKDCIFCHTQQSDLSQTKWRRVSL</sequence>
<protein>
    <submittedName>
        <fullName evidence="1">Uncharacterized protein</fullName>
    </submittedName>
</protein>
<accession>A0A3B1IPJ0</accession>
<name>A0A3B1IPJ0_ASTMX</name>
<dbReference type="AlphaFoldDB" id="A0A3B1IPJ0"/>
<evidence type="ECO:0000313" key="1">
    <source>
        <dbReference type="Ensembl" id="ENSAMXP00000031164.1"/>
    </source>
</evidence>
<dbReference type="Bgee" id="ENSAMXG00000034775">
    <property type="expression patterns" value="Expressed in ovary and 14 other cell types or tissues"/>
</dbReference>
<keyword evidence="2" id="KW-1185">Reference proteome</keyword>
<evidence type="ECO:0000313" key="2">
    <source>
        <dbReference type="Proteomes" id="UP000018467"/>
    </source>
</evidence>
<reference evidence="1" key="3">
    <citation type="submission" date="2025-08" db="UniProtKB">
        <authorList>
            <consortium name="Ensembl"/>
        </authorList>
    </citation>
    <scope>IDENTIFICATION</scope>
</reference>
<dbReference type="Proteomes" id="UP000018467">
    <property type="component" value="Unassembled WGS sequence"/>
</dbReference>
<reference evidence="2" key="1">
    <citation type="submission" date="2013-03" db="EMBL/GenBank/DDBJ databases">
        <authorList>
            <person name="Jeffery W."/>
            <person name="Warren W."/>
            <person name="Wilson R.K."/>
        </authorList>
    </citation>
    <scope>NUCLEOTIDE SEQUENCE</scope>
    <source>
        <strain evidence="2">female</strain>
    </source>
</reference>
<reference evidence="2" key="2">
    <citation type="journal article" date="2014" name="Nat. Commun.">
        <title>The cavefish genome reveals candidate genes for eye loss.</title>
        <authorList>
            <person name="McGaugh S.E."/>
            <person name="Gross J.B."/>
            <person name="Aken B."/>
            <person name="Blin M."/>
            <person name="Borowsky R."/>
            <person name="Chalopin D."/>
            <person name="Hinaux H."/>
            <person name="Jeffery W.R."/>
            <person name="Keene A."/>
            <person name="Ma L."/>
            <person name="Minx P."/>
            <person name="Murphy D."/>
            <person name="O'Quin K.E."/>
            <person name="Retaux S."/>
            <person name="Rohner N."/>
            <person name="Searle S.M."/>
            <person name="Stahl B.A."/>
            <person name="Tabin C."/>
            <person name="Volff J.N."/>
            <person name="Yoshizawa M."/>
            <person name="Warren W.C."/>
        </authorList>
    </citation>
    <scope>NUCLEOTIDE SEQUENCE [LARGE SCALE GENOMIC DNA]</scope>
    <source>
        <strain evidence="2">female</strain>
    </source>
</reference>
<reference evidence="1" key="4">
    <citation type="submission" date="2025-09" db="UniProtKB">
        <authorList>
            <consortium name="Ensembl"/>
        </authorList>
    </citation>
    <scope>IDENTIFICATION</scope>
</reference>
<dbReference type="Ensembl" id="ENSAMXT00000032429.1">
    <property type="protein sequence ID" value="ENSAMXP00000031164.1"/>
    <property type="gene ID" value="ENSAMXG00000034775.1"/>
</dbReference>
<organism evidence="1 2">
    <name type="scientific">Astyanax mexicanus</name>
    <name type="common">Blind cave fish</name>
    <name type="synonym">Astyanax fasciatus mexicanus</name>
    <dbReference type="NCBI Taxonomy" id="7994"/>
    <lineage>
        <taxon>Eukaryota</taxon>
        <taxon>Metazoa</taxon>
        <taxon>Chordata</taxon>
        <taxon>Craniata</taxon>
        <taxon>Vertebrata</taxon>
        <taxon>Euteleostomi</taxon>
        <taxon>Actinopterygii</taxon>
        <taxon>Neopterygii</taxon>
        <taxon>Teleostei</taxon>
        <taxon>Ostariophysi</taxon>
        <taxon>Characiformes</taxon>
        <taxon>Characoidei</taxon>
        <taxon>Acestrorhamphidae</taxon>
        <taxon>Acestrorhamphinae</taxon>
        <taxon>Astyanax</taxon>
    </lineage>
</organism>
<dbReference type="InParanoid" id="A0A3B1IPJ0"/>
<proteinExistence type="predicted"/>